<evidence type="ECO:0000256" key="6">
    <source>
        <dbReference type="ARBA" id="ARBA00022989"/>
    </source>
</evidence>
<evidence type="ECO:0000256" key="2">
    <source>
        <dbReference type="ARBA" id="ARBA00007069"/>
    </source>
</evidence>
<protein>
    <submittedName>
        <fullName evidence="10">ABC transporter permease</fullName>
    </submittedName>
</protein>
<evidence type="ECO:0000256" key="5">
    <source>
        <dbReference type="ARBA" id="ARBA00022692"/>
    </source>
</evidence>
<dbReference type="GO" id="GO:0005886">
    <property type="term" value="C:plasma membrane"/>
    <property type="evidence" value="ECO:0007669"/>
    <property type="project" value="UniProtKB-SubCell"/>
</dbReference>
<evidence type="ECO:0000256" key="1">
    <source>
        <dbReference type="ARBA" id="ARBA00004651"/>
    </source>
</evidence>
<keyword evidence="4" id="KW-1003">Cell membrane</keyword>
<name>A0AAE2ZKY7_9HYPH</name>
<dbReference type="AlphaFoldDB" id="A0AAE2ZKY7"/>
<comment type="subcellular location">
    <subcellularLocation>
        <location evidence="1 8">Cell membrane</location>
        <topology evidence="1 8">Multi-pass membrane protein</topology>
    </subcellularLocation>
</comment>
<feature type="transmembrane region" description="Helical" evidence="8">
    <location>
        <begin position="59"/>
        <end position="86"/>
    </location>
</feature>
<dbReference type="EMBL" id="JAICBX010000002">
    <property type="protein sequence ID" value="MBW8638111.1"/>
    <property type="molecule type" value="Genomic_DNA"/>
</dbReference>
<dbReference type="RefSeq" id="WP_220228764.1">
    <property type="nucleotide sequence ID" value="NZ_JAICBX010000002.1"/>
</dbReference>
<dbReference type="Gene3D" id="1.10.3720.10">
    <property type="entry name" value="MetI-like"/>
    <property type="match status" value="1"/>
</dbReference>
<feature type="transmembrane region" description="Helical" evidence="8">
    <location>
        <begin position="172"/>
        <end position="195"/>
    </location>
</feature>
<gene>
    <name evidence="10" type="ORF">K1W69_13020</name>
</gene>
<evidence type="ECO:0000259" key="9">
    <source>
        <dbReference type="PROSITE" id="PS50928"/>
    </source>
</evidence>
<keyword evidence="6 8" id="KW-1133">Transmembrane helix</keyword>
<evidence type="ECO:0000256" key="4">
    <source>
        <dbReference type="ARBA" id="ARBA00022475"/>
    </source>
</evidence>
<dbReference type="CDD" id="cd06261">
    <property type="entry name" value="TM_PBP2"/>
    <property type="match status" value="1"/>
</dbReference>
<comment type="caution">
    <text evidence="10">The sequence shown here is derived from an EMBL/GenBank/DDBJ whole genome shotgun (WGS) entry which is preliminary data.</text>
</comment>
<keyword evidence="5 8" id="KW-0812">Transmembrane</keyword>
<feature type="transmembrane region" description="Helical" evidence="8">
    <location>
        <begin position="131"/>
        <end position="152"/>
    </location>
</feature>
<reference evidence="10" key="1">
    <citation type="submission" date="2021-08" db="EMBL/GenBank/DDBJ databases">
        <title>Hoeflea bacterium WL0058 sp. nov., isolated from the sediment.</title>
        <authorList>
            <person name="Wang L."/>
            <person name="Zhang D."/>
        </authorList>
    </citation>
    <scope>NUCLEOTIDE SEQUENCE</scope>
    <source>
        <strain evidence="10">WL0058</strain>
    </source>
</reference>
<feature type="transmembrane region" description="Helical" evidence="8">
    <location>
        <begin position="231"/>
        <end position="250"/>
    </location>
</feature>
<sequence length="259" mass="28843">MTRRFLLIYTILGFCFLYVPLFFLVLFSFNDSIIPSLPIRGLTLKWYRELGHDFVLHDALYSSLIIASATTVISTTIGTMAAFPLVRSAFRFKRMSQALLLLPMIIPHFLMGVALLLFFSFVNMPLSRLTIILGHVVFTLPFAVLIVSTRLYGFDRTLETAGGDLGASPLRVFWHITLPLIAPGVAGAALFVFTLSMDEFLITYFVSGQRGTLTMYIWSLMKDGIGPRINALASLLFAVSFLILIVGGWLTRNAGQTAR</sequence>
<dbReference type="SUPFAM" id="SSF161098">
    <property type="entry name" value="MetI-like"/>
    <property type="match status" value="1"/>
</dbReference>
<dbReference type="GO" id="GO:0055085">
    <property type="term" value="P:transmembrane transport"/>
    <property type="evidence" value="ECO:0007669"/>
    <property type="project" value="InterPro"/>
</dbReference>
<comment type="similarity">
    <text evidence="2">Belongs to the binding-protein-dependent transport system permease family. CysTW subfamily.</text>
</comment>
<dbReference type="PANTHER" id="PTHR43848:SF2">
    <property type="entry name" value="PUTRESCINE TRANSPORT SYSTEM PERMEASE PROTEIN POTI"/>
    <property type="match status" value="1"/>
</dbReference>
<dbReference type="InterPro" id="IPR035906">
    <property type="entry name" value="MetI-like_sf"/>
</dbReference>
<keyword evidence="3 8" id="KW-0813">Transport</keyword>
<keyword evidence="11" id="KW-1185">Reference proteome</keyword>
<dbReference type="Proteomes" id="UP001196509">
    <property type="component" value="Unassembled WGS sequence"/>
</dbReference>
<proteinExistence type="inferred from homology"/>
<evidence type="ECO:0000313" key="10">
    <source>
        <dbReference type="EMBL" id="MBW8638111.1"/>
    </source>
</evidence>
<evidence type="ECO:0000256" key="8">
    <source>
        <dbReference type="RuleBase" id="RU363032"/>
    </source>
</evidence>
<dbReference type="PROSITE" id="PS50928">
    <property type="entry name" value="ABC_TM1"/>
    <property type="match status" value="1"/>
</dbReference>
<feature type="transmembrane region" description="Helical" evidence="8">
    <location>
        <begin position="98"/>
        <end position="119"/>
    </location>
</feature>
<feature type="domain" description="ABC transmembrane type-1" evidence="9">
    <location>
        <begin position="60"/>
        <end position="247"/>
    </location>
</feature>
<evidence type="ECO:0000313" key="11">
    <source>
        <dbReference type="Proteomes" id="UP001196509"/>
    </source>
</evidence>
<organism evidence="10 11">
    <name type="scientific">Flavimaribacter sediminis</name>
    <dbReference type="NCBI Taxonomy" id="2865987"/>
    <lineage>
        <taxon>Bacteria</taxon>
        <taxon>Pseudomonadati</taxon>
        <taxon>Pseudomonadota</taxon>
        <taxon>Alphaproteobacteria</taxon>
        <taxon>Hyphomicrobiales</taxon>
        <taxon>Rhizobiaceae</taxon>
        <taxon>Flavimaribacter</taxon>
    </lineage>
</organism>
<feature type="transmembrane region" description="Helical" evidence="8">
    <location>
        <begin position="7"/>
        <end position="29"/>
    </location>
</feature>
<evidence type="ECO:0000256" key="3">
    <source>
        <dbReference type="ARBA" id="ARBA00022448"/>
    </source>
</evidence>
<evidence type="ECO:0000256" key="7">
    <source>
        <dbReference type="ARBA" id="ARBA00023136"/>
    </source>
</evidence>
<dbReference type="Pfam" id="PF00528">
    <property type="entry name" value="BPD_transp_1"/>
    <property type="match status" value="1"/>
</dbReference>
<dbReference type="PANTHER" id="PTHR43848">
    <property type="entry name" value="PUTRESCINE TRANSPORT SYSTEM PERMEASE PROTEIN POTI"/>
    <property type="match status" value="1"/>
</dbReference>
<dbReference type="InterPro" id="IPR000515">
    <property type="entry name" value="MetI-like"/>
</dbReference>
<keyword evidence="7 8" id="KW-0472">Membrane</keyword>
<accession>A0AAE2ZKY7</accession>
<dbReference type="InterPro" id="IPR051789">
    <property type="entry name" value="Bact_Polyamine_Transport"/>
</dbReference>